<dbReference type="EMBL" id="FUWJ01000002">
    <property type="protein sequence ID" value="SJZ73732.1"/>
    <property type="molecule type" value="Genomic_DNA"/>
</dbReference>
<dbReference type="Gene3D" id="1.10.287.470">
    <property type="entry name" value="Helix hairpin bin"/>
    <property type="match status" value="1"/>
</dbReference>
<dbReference type="Pfam" id="PF25944">
    <property type="entry name" value="Beta-barrel_RND"/>
    <property type="match status" value="1"/>
</dbReference>
<evidence type="ECO:0000256" key="1">
    <source>
        <dbReference type="ARBA" id="ARBA00004236"/>
    </source>
</evidence>
<comment type="similarity">
    <text evidence="2">Belongs to the membrane fusion protein (MFP) (TC 8.A.1) family.</text>
</comment>
<dbReference type="Pfam" id="PF25876">
    <property type="entry name" value="HH_MFP_RND"/>
    <property type="match status" value="1"/>
</dbReference>
<evidence type="ECO:0000259" key="10">
    <source>
        <dbReference type="Pfam" id="PF25989"/>
    </source>
</evidence>
<dbReference type="FunFam" id="2.40.420.20:FF:000001">
    <property type="entry name" value="Efflux RND transporter periplasmic adaptor subunit"/>
    <property type="match status" value="1"/>
</dbReference>
<keyword evidence="3" id="KW-1003">Cell membrane</keyword>
<dbReference type="PANTHER" id="PTHR30469:SF36">
    <property type="entry name" value="BLL3903 PROTEIN"/>
    <property type="match status" value="1"/>
</dbReference>
<evidence type="ECO:0000259" key="8">
    <source>
        <dbReference type="Pfam" id="PF25917"/>
    </source>
</evidence>
<evidence type="ECO:0000259" key="9">
    <source>
        <dbReference type="Pfam" id="PF25944"/>
    </source>
</evidence>
<dbReference type="InterPro" id="IPR058637">
    <property type="entry name" value="YknX-like_C"/>
</dbReference>
<dbReference type="Proteomes" id="UP000190092">
    <property type="component" value="Unassembled WGS sequence"/>
</dbReference>
<name>A0A1T4N3D7_9HYPH</name>
<organism evidence="11 12">
    <name type="scientific">Enhydrobacter aerosaccus</name>
    <dbReference type="NCBI Taxonomy" id="225324"/>
    <lineage>
        <taxon>Bacteria</taxon>
        <taxon>Pseudomonadati</taxon>
        <taxon>Pseudomonadota</taxon>
        <taxon>Alphaproteobacteria</taxon>
        <taxon>Hyphomicrobiales</taxon>
        <taxon>Enhydrobacter</taxon>
    </lineage>
</organism>
<dbReference type="OrthoDB" id="9783047at2"/>
<comment type="subcellular location">
    <subcellularLocation>
        <location evidence="1">Cell membrane</location>
    </subcellularLocation>
</comment>
<dbReference type="GO" id="GO:0030313">
    <property type="term" value="C:cell envelope"/>
    <property type="evidence" value="ECO:0007669"/>
    <property type="project" value="UniProtKB-SubCell"/>
</dbReference>
<evidence type="ECO:0000313" key="11">
    <source>
        <dbReference type="EMBL" id="SJZ73732.1"/>
    </source>
</evidence>
<dbReference type="InterPro" id="IPR058624">
    <property type="entry name" value="MdtA-like_HH"/>
</dbReference>
<dbReference type="InterPro" id="IPR058626">
    <property type="entry name" value="MdtA-like_b-barrel"/>
</dbReference>
<dbReference type="Pfam" id="PF25989">
    <property type="entry name" value="YknX_C"/>
    <property type="match status" value="1"/>
</dbReference>
<dbReference type="PANTHER" id="PTHR30469">
    <property type="entry name" value="MULTIDRUG RESISTANCE PROTEIN MDTA"/>
    <property type="match status" value="1"/>
</dbReference>
<feature type="domain" description="Multidrug resistance protein MdtA-like alpha-helical hairpin" evidence="7">
    <location>
        <begin position="116"/>
        <end position="185"/>
    </location>
</feature>
<dbReference type="GO" id="GO:1990281">
    <property type="term" value="C:efflux pump complex"/>
    <property type="evidence" value="ECO:0007669"/>
    <property type="project" value="TreeGrafter"/>
</dbReference>
<proteinExistence type="inferred from homology"/>
<keyword evidence="12" id="KW-1185">Reference proteome</keyword>
<keyword evidence="4" id="KW-0997">Cell inner membrane</keyword>
<evidence type="ECO:0000313" key="12">
    <source>
        <dbReference type="Proteomes" id="UP000190092"/>
    </source>
</evidence>
<feature type="domain" description="Multidrug resistance protein MdtA-like beta-barrel" evidence="9">
    <location>
        <begin position="222"/>
        <end position="304"/>
    </location>
</feature>
<dbReference type="Gene3D" id="2.40.50.100">
    <property type="match status" value="1"/>
</dbReference>
<evidence type="ECO:0000256" key="6">
    <source>
        <dbReference type="SAM" id="Phobius"/>
    </source>
</evidence>
<protein>
    <submittedName>
        <fullName evidence="11">Membrane fusion protein, multidrug efflux system</fullName>
    </submittedName>
</protein>
<evidence type="ECO:0000256" key="2">
    <source>
        <dbReference type="ARBA" id="ARBA00009477"/>
    </source>
</evidence>
<keyword evidence="5 6" id="KW-0472">Membrane</keyword>
<keyword evidence="6" id="KW-1133">Transmembrane helix</keyword>
<dbReference type="InterPro" id="IPR058625">
    <property type="entry name" value="MdtA-like_BSH"/>
</dbReference>
<sequence>MAGVRRSSGIAVVATILIVAAAGYFVLEQVGQDKAKAAAAASPTSGPTVPVTVALAENKDVPIMIRGLGTVQAFKTVAVKARVDGQIVKISFNEGQEVKAGDPLFQIDPRPFQAALEQAKAAKQRDEAQLSGAQLDLDRYGKLIGSGFQSRQSYDQQKTTVDSLKASITADQAAIDNAELNLTYADIRAPISGRTGQRMVDLGNLIQAGQSTTLVIINQIKPIYVNFTIPQYANHHLRKRQSNTPLPVFAYSADDKMKLAEGQISLIDNQIDTATGTLRLKGEFANTDESLWPGEFVNVRLEVGMHKDAVTVPQRAVMQGANGYYAFVIKPDNTAEHRAIEVEMNQDGMSVIAKGINVGEKVVVDGQYRLTNGSRVRIDQPTAAAPAADKAG</sequence>
<dbReference type="Gene3D" id="2.40.420.20">
    <property type="match status" value="1"/>
</dbReference>
<dbReference type="SUPFAM" id="SSF111369">
    <property type="entry name" value="HlyD-like secretion proteins"/>
    <property type="match status" value="1"/>
</dbReference>
<evidence type="ECO:0000256" key="3">
    <source>
        <dbReference type="ARBA" id="ARBA00022475"/>
    </source>
</evidence>
<accession>A0A1T4N3D7</accession>
<evidence type="ECO:0000256" key="4">
    <source>
        <dbReference type="ARBA" id="ARBA00022519"/>
    </source>
</evidence>
<dbReference type="Pfam" id="PF25917">
    <property type="entry name" value="BSH_RND"/>
    <property type="match status" value="1"/>
</dbReference>
<dbReference type="NCBIfam" id="TIGR01730">
    <property type="entry name" value="RND_mfp"/>
    <property type="match status" value="1"/>
</dbReference>
<evidence type="ECO:0000259" key="7">
    <source>
        <dbReference type="Pfam" id="PF25876"/>
    </source>
</evidence>
<dbReference type="GO" id="GO:0015562">
    <property type="term" value="F:efflux transmembrane transporter activity"/>
    <property type="evidence" value="ECO:0007669"/>
    <property type="project" value="TreeGrafter"/>
</dbReference>
<feature type="domain" description="YknX-like C-terminal permuted SH3-like" evidence="10">
    <location>
        <begin position="309"/>
        <end position="377"/>
    </location>
</feature>
<evidence type="ECO:0000256" key="5">
    <source>
        <dbReference type="ARBA" id="ARBA00023136"/>
    </source>
</evidence>
<gene>
    <name evidence="11" type="ORF">SAMN02745126_02089</name>
</gene>
<feature type="transmembrane region" description="Helical" evidence="6">
    <location>
        <begin position="7"/>
        <end position="27"/>
    </location>
</feature>
<keyword evidence="6" id="KW-0812">Transmembrane</keyword>
<dbReference type="InterPro" id="IPR006143">
    <property type="entry name" value="RND_pump_MFP"/>
</dbReference>
<dbReference type="Gene3D" id="2.40.30.170">
    <property type="match status" value="1"/>
</dbReference>
<reference evidence="12" key="1">
    <citation type="submission" date="2017-02" db="EMBL/GenBank/DDBJ databases">
        <authorList>
            <person name="Varghese N."/>
            <person name="Submissions S."/>
        </authorList>
    </citation>
    <scope>NUCLEOTIDE SEQUENCE [LARGE SCALE GENOMIC DNA]</scope>
    <source>
        <strain evidence="12">ATCC 27094</strain>
    </source>
</reference>
<dbReference type="AlphaFoldDB" id="A0A1T4N3D7"/>
<feature type="domain" description="Multidrug resistance protein MdtA-like barrel-sandwich hybrid" evidence="8">
    <location>
        <begin position="76"/>
        <end position="217"/>
    </location>
</feature>
<dbReference type="STRING" id="225324.SAMN02745126_02089"/>